<keyword evidence="2" id="KW-1133">Transmembrane helix</keyword>
<dbReference type="RefSeq" id="XP_008819187.1">
    <property type="nucleotide sequence ID" value="XM_008820965.1"/>
</dbReference>
<dbReference type="EMBL" id="KI965524">
    <property type="protein sequence ID" value="EUD64228.1"/>
    <property type="molecule type" value="Genomic_DNA"/>
</dbReference>
<keyword evidence="2" id="KW-0812">Transmembrane</keyword>
<evidence type="ECO:0000256" key="2">
    <source>
        <dbReference type="SAM" id="Phobius"/>
    </source>
</evidence>
<sequence>MAQALLGAGVLQEEWQGIVQCVMSHALSLNRIKVKGKKKEVEVWNRSLWSGIFKTGVGDSWGSSPSGQGMLGALACLMVALMGWPRTESGPSQKIISDCQEIWDIVGLDLTAKTQRARPEQGATMEDLVQRLGNPDPIDSSQYNKLGLILSIYSGMRKCCNYRKHYDLTSLITKGEEELTKLGQCIMTKETLNCEGGTGKDEGGYLNLWTRSMKSLSKATPKPPPTQVKLTETETRKELAATAPRNQYSTSHEATLLNWAADTLANHPGQESSRRGIQVLQQSQAKAKEVADRTNQDGTPRDQVGPPAELTTGSSVADPPQIHPARQSHPPPAPEQLTKGTIYAGSPPKALGTPAPSADNPVRTKSPVPTPLREGVSGLDPPSKELSAPRDERPHSESVKLGSIIGGVLGGILALASIYGVSRVYLLMPRTSSRAHASVTGERSNIGYGSSTDH</sequence>
<accession>W6ZY43</accession>
<keyword evidence="4" id="KW-1185">Reference proteome</keyword>
<proteinExistence type="predicted"/>
<organism evidence="3 4">
    <name type="scientific">Plasmodium inui San Antonio 1</name>
    <dbReference type="NCBI Taxonomy" id="1237626"/>
    <lineage>
        <taxon>Eukaryota</taxon>
        <taxon>Sar</taxon>
        <taxon>Alveolata</taxon>
        <taxon>Apicomplexa</taxon>
        <taxon>Aconoidasida</taxon>
        <taxon>Haemosporida</taxon>
        <taxon>Plasmodiidae</taxon>
        <taxon>Plasmodium</taxon>
        <taxon>Plasmodium (Plasmodium)</taxon>
    </lineage>
</organism>
<feature type="compositionally biased region" description="Basic and acidic residues" evidence="1">
    <location>
        <begin position="286"/>
        <end position="295"/>
    </location>
</feature>
<protein>
    <submittedName>
        <fullName evidence="3">Uncharacterized protein</fullName>
    </submittedName>
</protein>
<evidence type="ECO:0000313" key="4">
    <source>
        <dbReference type="Proteomes" id="UP000030640"/>
    </source>
</evidence>
<feature type="compositionally biased region" description="Basic and acidic residues" evidence="1">
    <location>
        <begin position="387"/>
        <end position="398"/>
    </location>
</feature>
<reference evidence="3 4" key="1">
    <citation type="submission" date="2013-02" db="EMBL/GenBank/DDBJ databases">
        <title>The Genome Sequence of Plasmodium inui San Antonio 1.</title>
        <authorList>
            <consortium name="The Broad Institute Genome Sequencing Platform"/>
            <consortium name="The Broad Institute Genome Sequencing Center for Infectious Disease"/>
            <person name="Neafsey D."/>
            <person name="Cheeseman I."/>
            <person name="Volkman S."/>
            <person name="Adams J."/>
            <person name="Walker B."/>
            <person name="Young S.K."/>
            <person name="Zeng Q."/>
            <person name="Gargeya S."/>
            <person name="Fitzgerald M."/>
            <person name="Haas B."/>
            <person name="Abouelleil A."/>
            <person name="Alvarado L."/>
            <person name="Arachchi H.M."/>
            <person name="Berlin A.M."/>
            <person name="Chapman S.B."/>
            <person name="Dewar J."/>
            <person name="Goldberg J."/>
            <person name="Griggs A."/>
            <person name="Gujja S."/>
            <person name="Hansen M."/>
            <person name="Howarth C."/>
            <person name="Imamovic A."/>
            <person name="Larimer J."/>
            <person name="McCowan C."/>
            <person name="Murphy C."/>
            <person name="Neiman D."/>
            <person name="Pearson M."/>
            <person name="Priest M."/>
            <person name="Roberts A."/>
            <person name="Saif S."/>
            <person name="Shea T."/>
            <person name="Sisk P."/>
            <person name="Sykes S."/>
            <person name="Wortman J."/>
            <person name="Nusbaum C."/>
            <person name="Birren B."/>
        </authorList>
    </citation>
    <scope>NUCLEOTIDE SEQUENCE [LARGE SCALE GENOMIC DNA]</scope>
    <source>
        <strain evidence="3 4">San Antonio 1</strain>
    </source>
</reference>
<dbReference type="VEuPathDB" id="PlasmoDB:C922_05394"/>
<gene>
    <name evidence="3" type="ORF">C922_05394</name>
</gene>
<keyword evidence="2" id="KW-0472">Membrane</keyword>
<dbReference type="GeneID" id="20040668"/>
<dbReference type="AlphaFoldDB" id="W6ZY43"/>
<feature type="transmembrane region" description="Helical" evidence="2">
    <location>
        <begin position="404"/>
        <end position="426"/>
    </location>
</feature>
<dbReference type="Proteomes" id="UP000030640">
    <property type="component" value="Unassembled WGS sequence"/>
</dbReference>
<feature type="region of interest" description="Disordered" evidence="1">
    <location>
        <begin position="432"/>
        <end position="454"/>
    </location>
</feature>
<name>W6ZY43_9APIC</name>
<evidence type="ECO:0000256" key="1">
    <source>
        <dbReference type="SAM" id="MobiDB-lite"/>
    </source>
</evidence>
<feature type="region of interest" description="Disordered" evidence="1">
    <location>
        <begin position="266"/>
        <end position="398"/>
    </location>
</feature>
<evidence type="ECO:0000313" key="3">
    <source>
        <dbReference type="EMBL" id="EUD64228.1"/>
    </source>
</evidence>